<dbReference type="RefSeq" id="WP_157458424.1">
    <property type="nucleotide sequence ID" value="NZ_WQLB01000006.1"/>
</dbReference>
<accession>A0A7C9M7R9</accession>
<reference evidence="1 2" key="1">
    <citation type="submission" date="2019-12" db="EMBL/GenBank/DDBJ databases">
        <title>Deinococcus sp. HMF7620 Genome sequencing and assembly.</title>
        <authorList>
            <person name="Kang H."/>
            <person name="Kim H."/>
            <person name="Joh K."/>
        </authorList>
    </citation>
    <scope>NUCLEOTIDE SEQUENCE [LARGE SCALE GENOMIC DNA]</scope>
    <source>
        <strain evidence="1 2">HMF7620</strain>
    </source>
</reference>
<dbReference type="Proteomes" id="UP000483286">
    <property type="component" value="Unassembled WGS sequence"/>
</dbReference>
<evidence type="ECO:0008006" key="3">
    <source>
        <dbReference type="Google" id="ProtNLM"/>
    </source>
</evidence>
<keyword evidence="2" id="KW-1185">Reference proteome</keyword>
<sequence>MTAVFLNPLGTLYDPAQTADLSHLASGLGTLLGQADLIPVTGLNEEELLAVPAAFTSWQVLEYGALILTPDGQEDAAWRRLTLEAQADTEAALSLAAQAAGHLNALGQLGLEVTVTERQGRPLLVRLRDPYGLALALDQAQAGLTEWLEDAPFRQDLRLTRDPLGLTLLPGAIRPERAVNYLLGELPAGTWTLGVSAQPDDRAFLALCDMALVPGSSSWLNAPEPEEERD</sequence>
<dbReference type="PIRSF" id="PIRSF030802">
    <property type="entry name" value="UCP030802"/>
    <property type="match status" value="1"/>
</dbReference>
<gene>
    <name evidence="1" type="ORF">GO986_06230</name>
</gene>
<name>A0A7C9M7R9_9DEIO</name>
<evidence type="ECO:0000313" key="1">
    <source>
        <dbReference type="EMBL" id="MVN86359.1"/>
    </source>
</evidence>
<evidence type="ECO:0000313" key="2">
    <source>
        <dbReference type="Proteomes" id="UP000483286"/>
    </source>
</evidence>
<dbReference type="EMBL" id="WQLB01000006">
    <property type="protein sequence ID" value="MVN86359.1"/>
    <property type="molecule type" value="Genomic_DNA"/>
</dbReference>
<dbReference type="AlphaFoldDB" id="A0A7C9M7R9"/>
<dbReference type="InterPro" id="IPR024197">
    <property type="entry name" value="TPP-like"/>
</dbReference>
<comment type="caution">
    <text evidence="1">The sequence shown here is derived from an EMBL/GenBank/DDBJ whole genome shotgun (WGS) entry which is preliminary data.</text>
</comment>
<protein>
    <recommendedName>
        <fullName evidence="3">HAD family hydrolase</fullName>
    </recommendedName>
</protein>
<organism evidence="1 2">
    <name type="scientific">Deinococcus arboris</name>
    <dbReference type="NCBI Taxonomy" id="2682977"/>
    <lineage>
        <taxon>Bacteria</taxon>
        <taxon>Thermotogati</taxon>
        <taxon>Deinococcota</taxon>
        <taxon>Deinococci</taxon>
        <taxon>Deinococcales</taxon>
        <taxon>Deinococcaceae</taxon>
        <taxon>Deinococcus</taxon>
    </lineage>
</organism>
<proteinExistence type="predicted"/>